<evidence type="ECO:0000313" key="1">
    <source>
        <dbReference type="EMBL" id="NYS94997.1"/>
    </source>
</evidence>
<comment type="caution">
    <text evidence="1">The sequence shown here is derived from an EMBL/GenBank/DDBJ whole genome shotgun (WGS) entry which is preliminary data.</text>
</comment>
<dbReference type="Proteomes" id="UP000561011">
    <property type="component" value="Unassembled WGS sequence"/>
</dbReference>
<dbReference type="AlphaFoldDB" id="A0A853EWK2"/>
<protein>
    <submittedName>
        <fullName evidence="1">DUF4411 family protein</fullName>
    </submittedName>
</protein>
<dbReference type="EMBL" id="JACBYE010000051">
    <property type="protein sequence ID" value="NYS94997.1"/>
    <property type="molecule type" value="Genomic_DNA"/>
</dbReference>
<accession>A0A853EWK2</accession>
<dbReference type="Pfam" id="PF14367">
    <property type="entry name" value="DUF4411"/>
    <property type="match status" value="1"/>
</dbReference>
<name>A0A853EWK2_9MICO</name>
<organism evidence="1 2">
    <name type="scientific">Sanguibacter inulinus</name>
    <dbReference type="NCBI Taxonomy" id="60922"/>
    <lineage>
        <taxon>Bacteria</taxon>
        <taxon>Bacillati</taxon>
        <taxon>Actinomycetota</taxon>
        <taxon>Actinomycetes</taxon>
        <taxon>Micrococcales</taxon>
        <taxon>Sanguibacteraceae</taxon>
        <taxon>Sanguibacter</taxon>
    </lineage>
</organism>
<dbReference type="InterPro" id="IPR029060">
    <property type="entry name" value="PIN-like_dom_sf"/>
</dbReference>
<dbReference type="RefSeq" id="WP_179914233.1">
    <property type="nucleotide sequence ID" value="NZ_JACBYE010000051.1"/>
</dbReference>
<keyword evidence="2" id="KW-1185">Reference proteome</keyword>
<gene>
    <name evidence="1" type="ORF">HZZ10_15885</name>
</gene>
<proteinExistence type="predicted"/>
<evidence type="ECO:0000313" key="2">
    <source>
        <dbReference type="Proteomes" id="UP000561011"/>
    </source>
</evidence>
<dbReference type="SUPFAM" id="SSF88723">
    <property type="entry name" value="PIN domain-like"/>
    <property type="match status" value="1"/>
</dbReference>
<dbReference type="InterPro" id="IPR016541">
    <property type="entry name" value="UCP008505"/>
</dbReference>
<sequence>MYIVDSNILIEAKDRYYGLDFAPGFWGWLVEARHAGRVFSVTAVRDEVEGRGDELSEWSRSAGRDLYLSPRSTVAGPLTELARWANRHDRYTASAEREFLASADYTLVAQACDLGYTVVTHETPSPDSRRRIKIPEACAAVGVPCCTPWQVLRTEGARLVRPAA</sequence>
<reference evidence="1 2" key="1">
    <citation type="submission" date="2020-07" db="EMBL/GenBank/DDBJ databases">
        <title>MOT database genomes.</title>
        <authorList>
            <person name="Joseph S."/>
            <person name="Aduse-Opoku J."/>
            <person name="Hashim A."/>
            <person name="Wade W."/>
            <person name="Curtis M."/>
        </authorList>
    </citation>
    <scope>NUCLEOTIDE SEQUENCE [LARGE SCALE GENOMIC DNA]</scope>
    <source>
        <strain evidence="1 2">DSM 100099</strain>
    </source>
</reference>